<dbReference type="Proteomes" id="UP000004810">
    <property type="component" value="Unassembled WGS sequence"/>
</dbReference>
<evidence type="ECO:0000313" key="2">
    <source>
        <dbReference type="Proteomes" id="UP000004810"/>
    </source>
</evidence>
<proteinExistence type="predicted"/>
<dbReference type="AlphaFoldDB" id="J9EMQ3"/>
<gene>
    <name evidence="1" type="ORF">WUBG_12514</name>
</gene>
<name>J9EMQ3_WUCBA</name>
<accession>J9EMQ3</accession>
<dbReference type="EMBL" id="ADBV01008876">
    <property type="protein sequence ID" value="EJW76579.1"/>
    <property type="molecule type" value="Genomic_DNA"/>
</dbReference>
<reference evidence="2" key="1">
    <citation type="submission" date="2012-08" db="EMBL/GenBank/DDBJ databases">
        <title>The Genome Sequence of Wuchereria bancrofti.</title>
        <authorList>
            <person name="Nutman T.B."/>
            <person name="Fink D.L."/>
            <person name="Russ C."/>
            <person name="Young S."/>
            <person name="Zeng Q."/>
            <person name="Koehrsen M."/>
            <person name="Alvarado L."/>
            <person name="Berlin A."/>
            <person name="Chapman S.B."/>
            <person name="Chen Z."/>
            <person name="Freedman E."/>
            <person name="Gellesch M."/>
            <person name="Goldberg J."/>
            <person name="Griggs A."/>
            <person name="Gujja S."/>
            <person name="Heilman E.R."/>
            <person name="Heiman D."/>
            <person name="Hepburn T."/>
            <person name="Howarth C."/>
            <person name="Jen D."/>
            <person name="Larson L."/>
            <person name="Lewis B."/>
            <person name="Mehta T."/>
            <person name="Park D."/>
            <person name="Pearson M."/>
            <person name="Roberts A."/>
            <person name="Saif S."/>
            <person name="Shea T."/>
            <person name="Shenoy N."/>
            <person name="Sisk P."/>
            <person name="Stolte C."/>
            <person name="Sykes S."/>
            <person name="Walk T."/>
            <person name="White J."/>
            <person name="Yandava C."/>
            <person name="Haas B."/>
            <person name="Henn M.R."/>
            <person name="Nusbaum C."/>
            <person name="Birren B."/>
        </authorList>
    </citation>
    <scope>NUCLEOTIDE SEQUENCE [LARGE SCALE GENOMIC DNA]</scope>
    <source>
        <strain evidence="2">NA</strain>
    </source>
</reference>
<organism evidence="1 2">
    <name type="scientific">Wuchereria bancrofti</name>
    <dbReference type="NCBI Taxonomy" id="6293"/>
    <lineage>
        <taxon>Eukaryota</taxon>
        <taxon>Metazoa</taxon>
        <taxon>Ecdysozoa</taxon>
        <taxon>Nematoda</taxon>
        <taxon>Chromadorea</taxon>
        <taxon>Rhabditida</taxon>
        <taxon>Spirurina</taxon>
        <taxon>Spiruromorpha</taxon>
        <taxon>Filarioidea</taxon>
        <taxon>Onchocercidae</taxon>
        <taxon>Wuchereria</taxon>
    </lineage>
</organism>
<evidence type="ECO:0000313" key="1">
    <source>
        <dbReference type="EMBL" id="EJW76579.1"/>
    </source>
</evidence>
<sequence length="63" mass="7041">MDEIIEAAQHDVRQSIYNLQLLSSGGNGKEVQSKDAAVNPFEAARRLLNCETQTWEKATDVFC</sequence>
<protein>
    <submittedName>
        <fullName evidence="1">Uncharacterized protein</fullName>
    </submittedName>
</protein>
<dbReference type="Gene3D" id="1.10.8.60">
    <property type="match status" value="1"/>
</dbReference>
<comment type="caution">
    <text evidence="1">The sequence shown here is derived from an EMBL/GenBank/DDBJ whole genome shotgun (WGS) entry which is preliminary data.</text>
</comment>